<keyword evidence="3 6" id="KW-0812">Transmembrane</keyword>
<dbReference type="InterPro" id="IPR037185">
    <property type="entry name" value="EmrE-like"/>
</dbReference>
<dbReference type="RefSeq" id="WP_259546447.1">
    <property type="nucleotide sequence ID" value="NZ_BAABHW010000001.1"/>
</dbReference>
<evidence type="ECO:0000256" key="2">
    <source>
        <dbReference type="ARBA" id="ARBA00022475"/>
    </source>
</evidence>
<feature type="domain" description="EamA" evidence="7">
    <location>
        <begin position="156"/>
        <end position="291"/>
    </location>
</feature>
<keyword evidence="9" id="KW-1185">Reference proteome</keyword>
<evidence type="ECO:0000256" key="6">
    <source>
        <dbReference type="SAM" id="Phobius"/>
    </source>
</evidence>
<reference evidence="9" key="1">
    <citation type="journal article" date="2019" name="Int. J. Syst. Evol. Microbiol.">
        <title>The Global Catalogue of Microorganisms (GCM) 10K type strain sequencing project: providing services to taxonomists for standard genome sequencing and annotation.</title>
        <authorList>
            <consortium name="The Broad Institute Genomics Platform"/>
            <consortium name="The Broad Institute Genome Sequencing Center for Infectious Disease"/>
            <person name="Wu L."/>
            <person name="Ma J."/>
        </authorList>
    </citation>
    <scope>NUCLEOTIDE SEQUENCE [LARGE SCALE GENOMIC DNA]</scope>
    <source>
        <strain evidence="9">JCM 18015</strain>
    </source>
</reference>
<proteinExistence type="predicted"/>
<name>A0ABP9L2K4_9RHOB</name>
<keyword evidence="5 6" id="KW-0472">Membrane</keyword>
<evidence type="ECO:0000259" key="7">
    <source>
        <dbReference type="Pfam" id="PF00892"/>
    </source>
</evidence>
<organism evidence="8 9">
    <name type="scientific">[Roseibacterium] beibuensis</name>
    <dbReference type="NCBI Taxonomy" id="1193142"/>
    <lineage>
        <taxon>Bacteria</taxon>
        <taxon>Pseudomonadati</taxon>
        <taxon>Pseudomonadota</taxon>
        <taxon>Alphaproteobacteria</taxon>
        <taxon>Rhodobacterales</taxon>
        <taxon>Roseobacteraceae</taxon>
        <taxon>Roseicyclus</taxon>
    </lineage>
</organism>
<dbReference type="PANTHER" id="PTHR32322">
    <property type="entry name" value="INNER MEMBRANE TRANSPORTER"/>
    <property type="match status" value="1"/>
</dbReference>
<evidence type="ECO:0000256" key="3">
    <source>
        <dbReference type="ARBA" id="ARBA00022692"/>
    </source>
</evidence>
<accession>A0ABP9L2K4</accession>
<evidence type="ECO:0000256" key="5">
    <source>
        <dbReference type="ARBA" id="ARBA00023136"/>
    </source>
</evidence>
<feature type="domain" description="EamA" evidence="7">
    <location>
        <begin position="11"/>
        <end position="142"/>
    </location>
</feature>
<feature type="transmembrane region" description="Helical" evidence="6">
    <location>
        <begin position="272"/>
        <end position="290"/>
    </location>
</feature>
<dbReference type="EMBL" id="BAABHW010000001">
    <property type="protein sequence ID" value="GAA5068353.1"/>
    <property type="molecule type" value="Genomic_DNA"/>
</dbReference>
<feature type="transmembrane region" description="Helical" evidence="6">
    <location>
        <begin position="216"/>
        <end position="240"/>
    </location>
</feature>
<feature type="transmembrane region" description="Helical" evidence="6">
    <location>
        <begin position="247"/>
        <end position="266"/>
    </location>
</feature>
<evidence type="ECO:0000256" key="4">
    <source>
        <dbReference type="ARBA" id="ARBA00022989"/>
    </source>
</evidence>
<comment type="caution">
    <text evidence="8">The sequence shown here is derived from an EMBL/GenBank/DDBJ whole genome shotgun (WGS) entry which is preliminary data.</text>
</comment>
<dbReference type="Pfam" id="PF00892">
    <property type="entry name" value="EamA"/>
    <property type="match status" value="2"/>
</dbReference>
<dbReference type="Proteomes" id="UP001499910">
    <property type="component" value="Unassembled WGS sequence"/>
</dbReference>
<feature type="transmembrane region" description="Helical" evidence="6">
    <location>
        <begin position="131"/>
        <end position="149"/>
    </location>
</feature>
<evidence type="ECO:0000256" key="1">
    <source>
        <dbReference type="ARBA" id="ARBA00004651"/>
    </source>
</evidence>
<keyword evidence="2" id="KW-1003">Cell membrane</keyword>
<protein>
    <submittedName>
        <fullName evidence="8">DMT family transporter</fullName>
    </submittedName>
</protein>
<evidence type="ECO:0000313" key="8">
    <source>
        <dbReference type="EMBL" id="GAA5068353.1"/>
    </source>
</evidence>
<comment type="subcellular location">
    <subcellularLocation>
        <location evidence="1">Cell membrane</location>
        <topology evidence="1">Multi-pass membrane protein</topology>
    </subcellularLocation>
</comment>
<dbReference type="SUPFAM" id="SSF103481">
    <property type="entry name" value="Multidrug resistance efflux transporter EmrE"/>
    <property type="match status" value="2"/>
</dbReference>
<sequence length="298" mass="31694">MPRKSRIDAFGAVSLTGFAALLAFNQVVIKVTNDGLQPIFFAGLRSLFGALCIYLWIRARGLSARIAPGTVPAGLLIGALFAVEFICLFLALDYTTVTRVSVIFYTMPIWLALAGHVLIEGERLTMMKSAGLALAFLGVSVAIVSRSGGDGEASLLGDLLALAAAMGWAGIALCARATKLKEVRPEMQLLWQLTVSAPILLALAPLYGPLLRDPQAIHWAGLAFQVVVIVSAGFLFWLWLLSIYPAASVAAFSFLSPIFGVALGWALLDEAVGWEIGVALVLVSAGLILVNRPTRTAR</sequence>
<evidence type="ECO:0000313" key="9">
    <source>
        <dbReference type="Proteomes" id="UP001499910"/>
    </source>
</evidence>
<gene>
    <name evidence="8" type="ORF">GCM10023209_08850</name>
</gene>
<dbReference type="InterPro" id="IPR000620">
    <property type="entry name" value="EamA_dom"/>
</dbReference>
<dbReference type="InterPro" id="IPR050638">
    <property type="entry name" value="AA-Vitamin_Transporters"/>
</dbReference>
<dbReference type="PANTHER" id="PTHR32322:SF18">
    <property type="entry name" value="S-ADENOSYLMETHIONINE_S-ADENOSYLHOMOCYSTEINE TRANSPORTER"/>
    <property type="match status" value="1"/>
</dbReference>
<keyword evidence="4 6" id="KW-1133">Transmembrane helix</keyword>
<feature type="transmembrane region" description="Helical" evidence="6">
    <location>
        <begin position="69"/>
        <end position="92"/>
    </location>
</feature>
<feature type="transmembrane region" description="Helical" evidence="6">
    <location>
        <begin position="35"/>
        <end position="57"/>
    </location>
</feature>
<feature type="transmembrane region" description="Helical" evidence="6">
    <location>
        <begin position="155"/>
        <end position="177"/>
    </location>
</feature>
<feature type="transmembrane region" description="Helical" evidence="6">
    <location>
        <begin position="189"/>
        <end position="210"/>
    </location>
</feature>
<feature type="transmembrane region" description="Helical" evidence="6">
    <location>
        <begin position="98"/>
        <end position="119"/>
    </location>
</feature>